<dbReference type="Pfam" id="PF00395">
    <property type="entry name" value="SLH"/>
    <property type="match status" value="3"/>
</dbReference>
<keyword evidence="1" id="KW-0732">Signal</keyword>
<dbReference type="InterPro" id="IPR017853">
    <property type="entry name" value="GH"/>
</dbReference>
<dbReference type="InterPro" id="IPR011583">
    <property type="entry name" value="Chitinase_II/V-like_cat"/>
</dbReference>
<dbReference type="InterPro" id="IPR001223">
    <property type="entry name" value="Glyco_hydro18_cat"/>
</dbReference>
<evidence type="ECO:0000313" key="4">
    <source>
        <dbReference type="EMBL" id="TCZ72853.1"/>
    </source>
</evidence>
<dbReference type="PROSITE" id="PS51910">
    <property type="entry name" value="GH18_2"/>
    <property type="match status" value="1"/>
</dbReference>
<comment type="caution">
    <text evidence="4">The sequence shown here is derived from an EMBL/GenBank/DDBJ whole genome shotgun (WGS) entry which is preliminary data.</text>
</comment>
<organism evidence="4 5">
    <name type="scientific">Paenibacillus albiflavus</name>
    <dbReference type="NCBI Taxonomy" id="2545760"/>
    <lineage>
        <taxon>Bacteria</taxon>
        <taxon>Bacillati</taxon>
        <taxon>Bacillota</taxon>
        <taxon>Bacilli</taxon>
        <taxon>Bacillales</taxon>
        <taxon>Paenibacillaceae</taxon>
        <taxon>Paenibacillus</taxon>
    </lineage>
</organism>
<dbReference type="Gene3D" id="3.10.50.10">
    <property type="match status" value="1"/>
</dbReference>
<keyword evidence="5" id="KW-1185">Reference proteome</keyword>
<evidence type="ECO:0000259" key="2">
    <source>
        <dbReference type="PROSITE" id="PS51272"/>
    </source>
</evidence>
<reference evidence="4 5" key="1">
    <citation type="submission" date="2019-03" db="EMBL/GenBank/DDBJ databases">
        <authorList>
            <person name="Kim M.K.M."/>
        </authorList>
    </citation>
    <scope>NUCLEOTIDE SEQUENCE [LARGE SCALE GENOMIC DNA]</scope>
    <source>
        <strain evidence="4 5">18JY21-1</strain>
    </source>
</reference>
<dbReference type="EMBL" id="SKFG01000037">
    <property type="protein sequence ID" value="TCZ72853.1"/>
    <property type="molecule type" value="Genomic_DNA"/>
</dbReference>
<dbReference type="InterPro" id="IPR001119">
    <property type="entry name" value="SLH_dom"/>
</dbReference>
<accession>A0A4R4E275</accession>
<dbReference type="AlphaFoldDB" id="A0A4R4E275"/>
<evidence type="ECO:0000256" key="1">
    <source>
        <dbReference type="SAM" id="SignalP"/>
    </source>
</evidence>
<proteinExistence type="predicted"/>
<dbReference type="OrthoDB" id="9769314at2"/>
<keyword evidence="4" id="KW-0378">Hydrolase</keyword>
<feature type="domain" description="SLH" evidence="2">
    <location>
        <begin position="90"/>
        <end position="152"/>
    </location>
</feature>
<feature type="domain" description="SLH" evidence="2">
    <location>
        <begin position="165"/>
        <end position="228"/>
    </location>
</feature>
<feature type="domain" description="SLH" evidence="2">
    <location>
        <begin position="26"/>
        <end position="89"/>
    </location>
</feature>
<dbReference type="SUPFAM" id="SSF51445">
    <property type="entry name" value="(Trans)glycosidases"/>
    <property type="match status" value="1"/>
</dbReference>
<name>A0A4R4E275_9BACL</name>
<dbReference type="PANTHER" id="PTHR46066">
    <property type="entry name" value="CHITINASE DOMAIN-CONTAINING PROTEIN 1 FAMILY MEMBER"/>
    <property type="match status" value="1"/>
</dbReference>
<dbReference type="GO" id="GO:0016787">
    <property type="term" value="F:hydrolase activity"/>
    <property type="evidence" value="ECO:0007669"/>
    <property type="project" value="UniProtKB-KW"/>
</dbReference>
<dbReference type="SMART" id="SM00636">
    <property type="entry name" value="Glyco_18"/>
    <property type="match status" value="1"/>
</dbReference>
<evidence type="ECO:0000259" key="3">
    <source>
        <dbReference type="PROSITE" id="PS51910"/>
    </source>
</evidence>
<dbReference type="RefSeq" id="WP_132420222.1">
    <property type="nucleotide sequence ID" value="NZ_SKFG01000037.1"/>
</dbReference>
<dbReference type="PROSITE" id="PS51272">
    <property type="entry name" value="SLH"/>
    <property type="match status" value="3"/>
</dbReference>
<protein>
    <submittedName>
        <fullName evidence="4">Glycoside hydrolase</fullName>
    </submittedName>
</protein>
<dbReference type="PANTHER" id="PTHR46066:SF2">
    <property type="entry name" value="CHITINASE DOMAIN-CONTAINING PROTEIN 1"/>
    <property type="match status" value="1"/>
</dbReference>
<dbReference type="Pfam" id="PF00704">
    <property type="entry name" value="Glyco_hydro_18"/>
    <property type="match status" value="1"/>
</dbReference>
<feature type="chain" id="PRO_5021014161" evidence="1">
    <location>
        <begin position="24"/>
        <end position="543"/>
    </location>
</feature>
<gene>
    <name evidence="4" type="ORF">E0485_22070</name>
</gene>
<dbReference type="GO" id="GO:0008061">
    <property type="term" value="F:chitin binding"/>
    <property type="evidence" value="ECO:0007669"/>
    <property type="project" value="InterPro"/>
</dbReference>
<feature type="domain" description="GH18" evidence="3">
    <location>
        <begin position="228"/>
        <end position="539"/>
    </location>
</feature>
<sequence length="543" mass="60116">MFKKTAIIALVMMLVAGVGQAFAYSAQMQTFSDVKDDWATNSIYKLSAIGVIAGTGDGKFQGNGVLTREAFVKMLMASISETSAASKAMKLQDMTDPSRWSYNYVQRAYDLGLIQFMIANDQFKPSSEITREEVAVLTGSLLLQSKSDVERTAWKDTGFKVEADNRKFVDAAAINPTYQAELYYSSSLGIMVGDQTGEFRPKASLTRKEAAAIIERVINERIKGQTLSGIGYYAIESFKQAGQMSLLNDVKFGWSTLSYPAAGTASLDMKKGEYAVPSGWEAAIQIADQNKVKQELNIFANNKDNQLSKFLTDLPAQTAFIQSVQTAMKNDPYGFGFTGISIDFEGLKDQAEQPAFVSFLQELKKSLDGFTLSVAVPPTDWYKGYNLKSIGAIADQVILMAYDYTHLESKLPSAPLPLVNEAIQTALKDIPKEKLVLGISKQANQWISRPDGTVVSEQPAIKLVEDRIAKPGTKVEFAVPYFLSKITFQDDRGNHEIWYEDGKSIEAKIWLAKFYGLQGVSLWYMGNYTSADYDVVKQNTTKR</sequence>
<feature type="signal peptide" evidence="1">
    <location>
        <begin position="1"/>
        <end position="23"/>
    </location>
</feature>
<dbReference type="Proteomes" id="UP000295418">
    <property type="component" value="Unassembled WGS sequence"/>
</dbReference>
<dbReference type="InterPro" id="IPR029070">
    <property type="entry name" value="Chitinase_insertion_sf"/>
</dbReference>
<dbReference type="GO" id="GO:0005975">
    <property type="term" value="P:carbohydrate metabolic process"/>
    <property type="evidence" value="ECO:0007669"/>
    <property type="project" value="InterPro"/>
</dbReference>
<evidence type="ECO:0000313" key="5">
    <source>
        <dbReference type="Proteomes" id="UP000295418"/>
    </source>
</evidence>
<dbReference type="Gene3D" id="3.20.20.80">
    <property type="entry name" value="Glycosidases"/>
    <property type="match status" value="1"/>
</dbReference>